<gene>
    <name evidence="1" type="ORF">MNBD_GAMMA11-1197</name>
</gene>
<dbReference type="InterPro" id="IPR013211">
    <property type="entry name" value="LVIVD"/>
</dbReference>
<sequence>RDLVIRVDVYSGDTLSFQGQSIVPALRPGQIFPFEIEADPVGITPPPAPIPQPLATGFQPINKLLEPSTFNAYADDVAIDGNFAYIASRNSGLIIADISDRNSIKAVSAIEPFDPTGRRRITEVRVQTDPVSESSYAYTINGSELSVIDVSNPLLPVAVSSLAFSETVGDLTISGSLAYVHGIPNSANVFIIDISDPPNLNQVGIFQASASIGDISVSGQTLYVRSRGVQIVDVSDPASPVASATFPVEFSRANTIHADNTTLYVEGFLPGNIASVDIMDVSDINNIAVLSTVTSRINDIQSLHVFNNSLYISGAALNTSENTLSVYDIGDKSAPVLIGRVENISFTGNLDVTDAIYIPATDRGLKIVEFSDLSTLAPAVSYDIPGGFISRVSIQNNFAYITVIDFNDPTNSGLHIVDISDITNPQRINIVPIVRPFTVTTAGNFAYVIDTSRTDNFRNLSIIDISVPSGPSIRSVFALQGGRSNSRISNMVIQGSRLFTSSGEVVDVSDPDNPSTLVNLNVATATVNNNILTTTDMSFYDISDINNPLRISDYTSLDNKNSFFVSSTAVAENFAYVSGGNFASNSSNSQFNILDISSITNPGNIGVPSIIGDINNNIEAPGIEGSVQHHTFTLTTPITLSFEIVSESFAPAIYLFQSTSAGLEQLAVRSRNSGNINNITLPAGNYDLAIGNQGLSAIDAQGTINTNTAENISSGSYGLHIAPAARLVGEMPVPGNISTIIIKGNLAYLQETSQWLYVVDISDVANPYITARFKYDSNGVPVVKGDNIFVSDPLSLTIYKSAIDLQITSQTQTSTTVDYNLSWSIDRVGPGAQFSCGVVVGNCTVTNVDPGARTASVSWTPSIFSGDYGIVFAVGNEQSTVGTRTNIDWVTSQGENPEPERILLNSFTGAIQPNLSPRSIAYFDLLSAKRQNMRIEVSSASFNTHLYILSPDASSGGFNGFVDNDNFTESLLSSIDTSVFAGEYALGIGNSILSATDATSTGDINSSTGSGDIGNGLFEIRVYELLANDLIEPGLPPAFDRF</sequence>
<dbReference type="SUPFAM" id="SSF75011">
    <property type="entry name" value="3-carboxy-cis,cis-mucoante lactonizing enzyme"/>
    <property type="match status" value="1"/>
</dbReference>
<organism evidence="1">
    <name type="scientific">hydrothermal vent metagenome</name>
    <dbReference type="NCBI Taxonomy" id="652676"/>
    <lineage>
        <taxon>unclassified sequences</taxon>
        <taxon>metagenomes</taxon>
        <taxon>ecological metagenomes</taxon>
    </lineage>
</organism>
<feature type="non-terminal residue" evidence="1">
    <location>
        <position position="1"/>
    </location>
</feature>
<reference evidence="1" key="1">
    <citation type="submission" date="2018-06" db="EMBL/GenBank/DDBJ databases">
        <authorList>
            <person name="Zhirakovskaya E."/>
        </authorList>
    </citation>
    <scope>NUCLEOTIDE SEQUENCE</scope>
</reference>
<accession>A0A3B0XMJ6</accession>
<dbReference type="Pfam" id="PF08309">
    <property type="entry name" value="LVIVD"/>
    <property type="match status" value="8"/>
</dbReference>
<protein>
    <submittedName>
        <fullName evidence="1">Uncharacterized protein</fullName>
    </submittedName>
</protein>
<dbReference type="AlphaFoldDB" id="A0A3B0XMJ6"/>
<evidence type="ECO:0000313" key="1">
    <source>
        <dbReference type="EMBL" id="VAW65950.1"/>
    </source>
</evidence>
<name>A0A3B0XMJ6_9ZZZZ</name>
<proteinExistence type="predicted"/>
<dbReference type="EMBL" id="UOFG01000260">
    <property type="protein sequence ID" value="VAW65950.1"/>
    <property type="molecule type" value="Genomic_DNA"/>
</dbReference>